<accession>A0A919YQ97</accession>
<reference evidence="1" key="1">
    <citation type="submission" date="2021-03" db="EMBL/GenBank/DDBJ databases">
        <title>Antimicrobial resistance genes in bacteria isolated from Japanese honey, and their potential for conferring macrolide and lincosamide resistance in the American foulbrood pathogen Paenibacillus larvae.</title>
        <authorList>
            <person name="Okamoto M."/>
            <person name="Kumagai M."/>
            <person name="Kanamori H."/>
            <person name="Takamatsu D."/>
        </authorList>
    </citation>
    <scope>NUCLEOTIDE SEQUENCE</scope>
    <source>
        <strain evidence="1">J40TS1</strain>
    </source>
</reference>
<evidence type="ECO:0000313" key="2">
    <source>
        <dbReference type="Proteomes" id="UP000683139"/>
    </source>
</evidence>
<name>A0A919YQ97_9BACL</name>
<proteinExistence type="predicted"/>
<comment type="caution">
    <text evidence="1">The sequence shown here is derived from an EMBL/GenBank/DDBJ whole genome shotgun (WGS) entry which is preliminary data.</text>
</comment>
<dbReference type="EMBL" id="BOSE01000007">
    <property type="protein sequence ID" value="GIP18058.1"/>
    <property type="molecule type" value="Genomic_DNA"/>
</dbReference>
<organism evidence="1 2">
    <name type="scientific">Paenibacillus montaniterrae</name>
    <dbReference type="NCBI Taxonomy" id="429341"/>
    <lineage>
        <taxon>Bacteria</taxon>
        <taxon>Bacillati</taxon>
        <taxon>Bacillota</taxon>
        <taxon>Bacilli</taxon>
        <taxon>Bacillales</taxon>
        <taxon>Paenibacillaceae</taxon>
        <taxon>Paenibacillus</taxon>
    </lineage>
</organism>
<dbReference type="Proteomes" id="UP000683139">
    <property type="component" value="Unassembled WGS sequence"/>
</dbReference>
<protein>
    <recommendedName>
        <fullName evidence="3">DUF3626 domain-containing protein</fullName>
    </recommendedName>
</protein>
<evidence type="ECO:0000313" key="1">
    <source>
        <dbReference type="EMBL" id="GIP18058.1"/>
    </source>
</evidence>
<dbReference type="Pfam" id="PF12294">
    <property type="entry name" value="DUF3626"/>
    <property type="match status" value="1"/>
</dbReference>
<gene>
    <name evidence="1" type="ORF">J40TS1_37000</name>
</gene>
<dbReference type="AlphaFoldDB" id="A0A919YQ97"/>
<dbReference type="InterPro" id="IPR022074">
    <property type="entry name" value="DUF3626"/>
</dbReference>
<keyword evidence="2" id="KW-1185">Reference proteome</keyword>
<sequence length="370" mass="41346">MSNKLTKAQSLAIEYITNSAKARKAEAQQIIEEVLYMSDTARARFNEASRQIYAHAKVALHFHPDRPITATKTVADDLLAEGIYKNQFQTRISNGGLTAYPGGARDEWEKAIFGGAYHQASTAASERPKYGALELLGSYDGPAPRFGSCYVVLHSAVSKRCTFTYLDSSQNPKEKGTFAEFDDVLAALWKDVFFHNEALGRKELTPELLLEQLTNHLPLSRAAWLNGKPSRNLDYYIEAQVHGDIVLQDDAEALVADPSFQGTATGQVLEQLCSKYGLDLYWHRGLELHVDEVPSNFRGPAMPELAKRVAQSGKINAHCIGLAAASLMQSPELWKEYGSYEQVVQQLKYMWHILVRFGEPKDTIFEVEIE</sequence>
<evidence type="ECO:0008006" key="3">
    <source>
        <dbReference type="Google" id="ProtNLM"/>
    </source>
</evidence>